<comment type="caution">
    <text evidence="3">The sequence shown here is derived from an EMBL/GenBank/DDBJ whole genome shotgun (WGS) entry which is preliminary data.</text>
</comment>
<evidence type="ECO:0000259" key="2">
    <source>
        <dbReference type="Pfam" id="PF00535"/>
    </source>
</evidence>
<dbReference type="InterPro" id="IPR029044">
    <property type="entry name" value="Nucleotide-diphossugar_trans"/>
</dbReference>
<dbReference type="InterPro" id="IPR001173">
    <property type="entry name" value="Glyco_trans_2-like"/>
</dbReference>
<dbReference type="InterPro" id="IPR050834">
    <property type="entry name" value="Glycosyltransf_2"/>
</dbReference>
<evidence type="ECO:0000313" key="3">
    <source>
        <dbReference type="EMBL" id="PSJ41718.1"/>
    </source>
</evidence>
<dbReference type="Pfam" id="PF00535">
    <property type="entry name" value="Glycos_transf_2"/>
    <property type="match status" value="1"/>
</dbReference>
<evidence type="ECO:0000256" key="1">
    <source>
        <dbReference type="SAM" id="MobiDB-lite"/>
    </source>
</evidence>
<dbReference type="Gene3D" id="3.90.550.10">
    <property type="entry name" value="Spore Coat Polysaccharide Biosynthesis Protein SpsA, Chain A"/>
    <property type="match status" value="1"/>
</dbReference>
<feature type="domain" description="Glycosyltransferase 2-like" evidence="2">
    <location>
        <begin position="47"/>
        <end position="207"/>
    </location>
</feature>
<feature type="region of interest" description="Disordered" evidence="1">
    <location>
        <begin position="1"/>
        <end position="39"/>
    </location>
</feature>
<dbReference type="SUPFAM" id="SSF53448">
    <property type="entry name" value="Nucleotide-diphospho-sugar transferases"/>
    <property type="match status" value="1"/>
</dbReference>
<sequence length="358" mass="39769">MANGVFRISASPHSPSRSSRPIGRWRERPANAARQGQPDRGGLTMFSVVIPLYNKREFILATVRSVIAQTFADFELIVVDDGSTDGGLALLEDLDDPRLRLISQRNCGKGVARNRGMQESRRPWIAFLDADDLWFPDHLSELARMAALHPEAGLLATAYGEGTDPTTIVPGGESRVRPIAYFREAASKIGVVWSSATAVRRDVAREVGDFGPWRTGEDLEYWARVALIAPVVKSDRVTAYYLRNESSEMAQVYREQARNAQPQTLSVAWPSVAYLQSVRLKLDRTQRRDVDAYIRMAAYLSSLGRMVAGDIDGARSMARQMPGHRLDRAALVSLALRIPEPAIRLALTARQALRRSRG</sequence>
<keyword evidence="4" id="KW-1185">Reference proteome</keyword>
<organism evidence="3 4">
    <name type="scientific">Allosphingosinicella deserti</name>
    <dbReference type="NCBI Taxonomy" id="2116704"/>
    <lineage>
        <taxon>Bacteria</taxon>
        <taxon>Pseudomonadati</taxon>
        <taxon>Pseudomonadota</taxon>
        <taxon>Alphaproteobacteria</taxon>
        <taxon>Sphingomonadales</taxon>
        <taxon>Sphingomonadaceae</taxon>
        <taxon>Allosphingosinicella</taxon>
    </lineage>
</organism>
<dbReference type="Proteomes" id="UP000241167">
    <property type="component" value="Unassembled WGS sequence"/>
</dbReference>
<protein>
    <recommendedName>
        <fullName evidence="2">Glycosyltransferase 2-like domain-containing protein</fullName>
    </recommendedName>
</protein>
<gene>
    <name evidence="3" type="ORF">C7I55_05380</name>
</gene>
<dbReference type="AlphaFoldDB" id="A0A2P7QUR2"/>
<dbReference type="EMBL" id="PXYI01000002">
    <property type="protein sequence ID" value="PSJ41718.1"/>
    <property type="molecule type" value="Genomic_DNA"/>
</dbReference>
<reference evidence="3 4" key="1">
    <citation type="submission" date="2018-03" db="EMBL/GenBank/DDBJ databases">
        <title>The draft genome of Sphingosinicella sp. GL-C-18.</title>
        <authorList>
            <person name="Liu L."/>
            <person name="Li L."/>
            <person name="Liang L."/>
            <person name="Zhang X."/>
            <person name="Wang T."/>
        </authorList>
    </citation>
    <scope>NUCLEOTIDE SEQUENCE [LARGE SCALE GENOMIC DNA]</scope>
    <source>
        <strain evidence="3 4">GL-C-18</strain>
    </source>
</reference>
<feature type="compositionally biased region" description="Low complexity" evidence="1">
    <location>
        <begin position="7"/>
        <end position="21"/>
    </location>
</feature>
<proteinExistence type="predicted"/>
<evidence type="ECO:0000313" key="4">
    <source>
        <dbReference type="Proteomes" id="UP000241167"/>
    </source>
</evidence>
<dbReference type="CDD" id="cd00761">
    <property type="entry name" value="Glyco_tranf_GTA_type"/>
    <property type="match status" value="1"/>
</dbReference>
<name>A0A2P7QUR2_9SPHN</name>
<dbReference type="PANTHER" id="PTHR43685:SF2">
    <property type="entry name" value="GLYCOSYLTRANSFERASE 2-LIKE DOMAIN-CONTAINING PROTEIN"/>
    <property type="match status" value="1"/>
</dbReference>
<accession>A0A2P7QUR2</accession>
<dbReference type="PANTHER" id="PTHR43685">
    <property type="entry name" value="GLYCOSYLTRANSFERASE"/>
    <property type="match status" value="1"/>
</dbReference>